<sequence length="281" mass="32017">MTAEASVRFSIIIPTYNSAKTLPRCLDSIVSQDYPIIEVCLIDGVSADDTLDIIKRYEAGYPFVHFRYLSERDAGIYDAMNKGIRLASGNWFYFLGSDDSLYHDQVLSAIAAKIKETGAGIVYGSVLMRGQNKWNLDNVVFDGEYTIEKFIDRNICHQAIFYNKTVIQRNGDFSLRYVTNADFDYNLRCYANTVFTYADLTIANFFVGGQSSHVEDHLFHRERGALLLKYFGSRIYTRSFIGARLYLQQAALSTASPLNLQGRIYCLFAYIKLKIQSMLRS</sequence>
<dbReference type="SUPFAM" id="SSF53448">
    <property type="entry name" value="Nucleotide-diphospho-sugar transferases"/>
    <property type="match status" value="1"/>
</dbReference>
<dbReference type="PANTHER" id="PTHR22916">
    <property type="entry name" value="GLYCOSYLTRANSFERASE"/>
    <property type="match status" value="1"/>
</dbReference>
<dbReference type="GO" id="GO:0016757">
    <property type="term" value="F:glycosyltransferase activity"/>
    <property type="evidence" value="ECO:0007669"/>
    <property type="project" value="UniProtKB-KW"/>
</dbReference>
<keyword evidence="2" id="KW-0808">Transferase</keyword>
<dbReference type="InterPro" id="IPR001173">
    <property type="entry name" value="Glyco_trans_2-like"/>
</dbReference>
<evidence type="ECO:0000313" key="2">
    <source>
        <dbReference type="EMBL" id="MFC0514579.1"/>
    </source>
</evidence>
<protein>
    <submittedName>
        <fullName evidence="2">Glycosyltransferase family 2 protein</fullName>
        <ecNumber evidence="2">2.4.-.-</ecNumber>
    </submittedName>
</protein>
<keyword evidence="3" id="KW-1185">Reference proteome</keyword>
<organism evidence="2 3">
    <name type="scientific">Mucilaginibacter angelicae</name>
    <dbReference type="NCBI Taxonomy" id="869718"/>
    <lineage>
        <taxon>Bacteria</taxon>
        <taxon>Pseudomonadati</taxon>
        <taxon>Bacteroidota</taxon>
        <taxon>Sphingobacteriia</taxon>
        <taxon>Sphingobacteriales</taxon>
        <taxon>Sphingobacteriaceae</taxon>
        <taxon>Mucilaginibacter</taxon>
    </lineage>
</organism>
<accession>A0ABV6L529</accession>
<dbReference type="CDD" id="cd06433">
    <property type="entry name" value="GT_2_WfgS_like"/>
    <property type="match status" value="1"/>
</dbReference>
<dbReference type="Gene3D" id="3.90.550.10">
    <property type="entry name" value="Spore Coat Polysaccharide Biosynthesis Protein SpsA, Chain A"/>
    <property type="match status" value="1"/>
</dbReference>
<keyword evidence="2" id="KW-0328">Glycosyltransferase</keyword>
<dbReference type="EC" id="2.4.-.-" evidence="2"/>
<comment type="caution">
    <text evidence="2">The sequence shown here is derived from an EMBL/GenBank/DDBJ whole genome shotgun (WGS) entry which is preliminary data.</text>
</comment>
<name>A0ABV6L529_9SPHI</name>
<dbReference type="EMBL" id="JBHLTS010000021">
    <property type="protein sequence ID" value="MFC0514579.1"/>
    <property type="molecule type" value="Genomic_DNA"/>
</dbReference>
<dbReference type="InterPro" id="IPR029044">
    <property type="entry name" value="Nucleotide-diphossugar_trans"/>
</dbReference>
<proteinExistence type="predicted"/>
<dbReference type="RefSeq" id="WP_377022423.1">
    <property type="nucleotide sequence ID" value="NZ_JBHLTS010000021.1"/>
</dbReference>
<dbReference type="Proteomes" id="UP001589828">
    <property type="component" value="Unassembled WGS sequence"/>
</dbReference>
<dbReference type="Pfam" id="PF00535">
    <property type="entry name" value="Glycos_transf_2"/>
    <property type="match status" value="1"/>
</dbReference>
<reference evidence="2 3" key="1">
    <citation type="submission" date="2024-09" db="EMBL/GenBank/DDBJ databases">
        <authorList>
            <person name="Sun Q."/>
            <person name="Mori K."/>
        </authorList>
    </citation>
    <scope>NUCLEOTIDE SEQUENCE [LARGE SCALE GENOMIC DNA]</scope>
    <source>
        <strain evidence="2 3">NCAIM B.02415</strain>
    </source>
</reference>
<feature type="domain" description="Glycosyltransferase 2-like" evidence="1">
    <location>
        <begin position="10"/>
        <end position="139"/>
    </location>
</feature>
<evidence type="ECO:0000313" key="3">
    <source>
        <dbReference type="Proteomes" id="UP001589828"/>
    </source>
</evidence>
<evidence type="ECO:0000259" key="1">
    <source>
        <dbReference type="Pfam" id="PF00535"/>
    </source>
</evidence>
<gene>
    <name evidence="2" type="ORF">ACFFGT_10215</name>
</gene>
<dbReference type="PANTHER" id="PTHR22916:SF3">
    <property type="entry name" value="UDP-GLCNAC:BETAGAL BETA-1,3-N-ACETYLGLUCOSAMINYLTRANSFERASE-LIKE PROTEIN 1"/>
    <property type="match status" value="1"/>
</dbReference>